<protein>
    <submittedName>
        <fullName evidence="1">Uncharacterized protein</fullName>
    </submittedName>
</protein>
<proteinExistence type="predicted"/>
<dbReference type="Proteomes" id="UP000034837">
    <property type="component" value="Unassembled WGS sequence"/>
</dbReference>
<gene>
    <name evidence="1" type="ORF">UV20_C0035G0005</name>
</gene>
<dbReference type="EMBL" id="LCDO01000035">
    <property type="protein sequence ID" value="KKS54327.1"/>
    <property type="molecule type" value="Genomic_DNA"/>
</dbReference>
<organism evidence="1 2">
    <name type="scientific">Candidatus Magasanikbacteria bacterium GW2011_GWA2_42_32</name>
    <dbReference type="NCBI Taxonomy" id="1619039"/>
    <lineage>
        <taxon>Bacteria</taxon>
        <taxon>Candidatus Magasanikiibacteriota</taxon>
    </lineage>
</organism>
<comment type="caution">
    <text evidence="1">The sequence shown here is derived from an EMBL/GenBank/DDBJ whole genome shotgun (WGS) entry which is preliminary data.</text>
</comment>
<accession>A0A0G1A066</accession>
<dbReference type="AlphaFoldDB" id="A0A0G1A066"/>
<evidence type="ECO:0000313" key="1">
    <source>
        <dbReference type="EMBL" id="KKS54327.1"/>
    </source>
</evidence>
<sequence length="44" mass="4630">MIRIDGIIDEVGVQHFVSHIEIVVVPESLESGRVVVGAGDGSVD</sequence>
<evidence type="ECO:0000313" key="2">
    <source>
        <dbReference type="Proteomes" id="UP000034837"/>
    </source>
</evidence>
<reference evidence="1 2" key="1">
    <citation type="journal article" date="2015" name="Nature">
        <title>rRNA introns, odd ribosomes, and small enigmatic genomes across a large radiation of phyla.</title>
        <authorList>
            <person name="Brown C.T."/>
            <person name="Hug L.A."/>
            <person name="Thomas B.C."/>
            <person name="Sharon I."/>
            <person name="Castelle C.J."/>
            <person name="Singh A."/>
            <person name="Wilkins M.J."/>
            <person name="Williams K.H."/>
            <person name="Banfield J.F."/>
        </authorList>
    </citation>
    <scope>NUCLEOTIDE SEQUENCE [LARGE SCALE GENOMIC DNA]</scope>
</reference>
<name>A0A0G1A066_9BACT</name>